<evidence type="ECO:0000313" key="2">
    <source>
        <dbReference type="EMBL" id="KAK7818700.1"/>
    </source>
</evidence>
<accession>A0AAW0IWB3</accession>
<dbReference type="AlphaFoldDB" id="A0AAW0IWB3"/>
<keyword evidence="3" id="KW-1185">Reference proteome</keyword>
<organism evidence="2 3">
    <name type="scientific">Myodes glareolus</name>
    <name type="common">Bank vole</name>
    <name type="synonym">Clethrionomys glareolus</name>
    <dbReference type="NCBI Taxonomy" id="447135"/>
    <lineage>
        <taxon>Eukaryota</taxon>
        <taxon>Metazoa</taxon>
        <taxon>Chordata</taxon>
        <taxon>Craniata</taxon>
        <taxon>Vertebrata</taxon>
        <taxon>Euteleostomi</taxon>
        <taxon>Mammalia</taxon>
        <taxon>Eutheria</taxon>
        <taxon>Euarchontoglires</taxon>
        <taxon>Glires</taxon>
        <taxon>Rodentia</taxon>
        <taxon>Myomorpha</taxon>
        <taxon>Muroidea</taxon>
        <taxon>Cricetidae</taxon>
        <taxon>Arvicolinae</taxon>
        <taxon>Myodes</taxon>
    </lineage>
</organism>
<name>A0AAW0IWB3_MYOGA</name>
<protein>
    <submittedName>
        <fullName evidence="2">Uncharacterized protein</fullName>
    </submittedName>
</protein>
<feature type="region of interest" description="Disordered" evidence="1">
    <location>
        <begin position="1"/>
        <end position="33"/>
    </location>
</feature>
<feature type="compositionally biased region" description="Basic and acidic residues" evidence="1">
    <location>
        <begin position="66"/>
        <end position="75"/>
    </location>
</feature>
<proteinExistence type="predicted"/>
<dbReference type="Proteomes" id="UP001488838">
    <property type="component" value="Unassembled WGS sequence"/>
</dbReference>
<dbReference type="EMBL" id="JBBHLL010000085">
    <property type="protein sequence ID" value="KAK7818700.1"/>
    <property type="molecule type" value="Genomic_DNA"/>
</dbReference>
<feature type="region of interest" description="Disordered" evidence="1">
    <location>
        <begin position="52"/>
        <end position="89"/>
    </location>
</feature>
<comment type="caution">
    <text evidence="2">The sequence shown here is derived from an EMBL/GenBank/DDBJ whole genome shotgun (WGS) entry which is preliminary data.</text>
</comment>
<sequence>MSNEAALDQYPEGTHSSGAQLGTGEETLEKATPGDEFTDVLLLQQASVCKVDSEQGPQIEGFSLQRLEEEVRGEAGPEPQADTEDRSPF</sequence>
<gene>
    <name evidence="2" type="ORF">U0070_019244</name>
</gene>
<evidence type="ECO:0000256" key="1">
    <source>
        <dbReference type="SAM" id="MobiDB-lite"/>
    </source>
</evidence>
<evidence type="ECO:0000313" key="3">
    <source>
        <dbReference type="Proteomes" id="UP001488838"/>
    </source>
</evidence>
<reference evidence="2 3" key="1">
    <citation type="journal article" date="2023" name="bioRxiv">
        <title>Conserved and derived expression patterns and positive selection on dental genes reveal complex evolutionary context of ever-growing rodent molars.</title>
        <authorList>
            <person name="Calamari Z.T."/>
            <person name="Song A."/>
            <person name="Cohen E."/>
            <person name="Akter M."/>
            <person name="Roy R.D."/>
            <person name="Hallikas O."/>
            <person name="Christensen M.M."/>
            <person name="Li P."/>
            <person name="Marangoni P."/>
            <person name="Jernvall J."/>
            <person name="Klein O.D."/>
        </authorList>
    </citation>
    <scope>NUCLEOTIDE SEQUENCE [LARGE SCALE GENOMIC DNA]</scope>
    <source>
        <strain evidence="2">V071</strain>
    </source>
</reference>